<dbReference type="Pfam" id="PF00293">
    <property type="entry name" value="NUDIX"/>
    <property type="match status" value="1"/>
</dbReference>
<reference evidence="11 12" key="1">
    <citation type="journal article" date="2024" name="Nat. Commun.">
        <title>Phylogenomics reveals the evolutionary origins of lichenization in chlorophyte algae.</title>
        <authorList>
            <person name="Puginier C."/>
            <person name="Libourel C."/>
            <person name="Otte J."/>
            <person name="Skaloud P."/>
            <person name="Haon M."/>
            <person name="Grisel S."/>
            <person name="Petersen M."/>
            <person name="Berrin J.G."/>
            <person name="Delaux P.M."/>
            <person name="Dal Grande F."/>
            <person name="Keller J."/>
        </authorList>
    </citation>
    <scope>NUCLEOTIDE SEQUENCE [LARGE SCALE GENOMIC DNA]</scope>
    <source>
        <strain evidence="11 12">SAG 216-7</strain>
    </source>
</reference>
<organism evidence="11 12">
    <name type="scientific">Coccomyxa subellipsoidea</name>
    <dbReference type="NCBI Taxonomy" id="248742"/>
    <lineage>
        <taxon>Eukaryota</taxon>
        <taxon>Viridiplantae</taxon>
        <taxon>Chlorophyta</taxon>
        <taxon>core chlorophytes</taxon>
        <taxon>Trebouxiophyceae</taxon>
        <taxon>Trebouxiophyceae incertae sedis</taxon>
        <taxon>Coccomyxaceae</taxon>
        <taxon>Coccomyxa</taxon>
    </lineage>
</organism>
<protein>
    <recommendedName>
        <fullName evidence="10">Nudix hydrolase domain-containing protein</fullName>
    </recommendedName>
</protein>
<dbReference type="PANTHER" id="PTHR23114:SF17">
    <property type="entry name" value="M7GPPPN-MRNA HYDROLASE"/>
    <property type="match status" value="1"/>
</dbReference>
<evidence type="ECO:0000256" key="3">
    <source>
        <dbReference type="ARBA" id="ARBA00005279"/>
    </source>
</evidence>
<evidence type="ECO:0000256" key="1">
    <source>
        <dbReference type="ARBA" id="ARBA00001936"/>
    </source>
</evidence>
<dbReference type="Proteomes" id="UP001491310">
    <property type="component" value="Unassembled WGS sequence"/>
</dbReference>
<evidence type="ECO:0000259" key="10">
    <source>
        <dbReference type="PROSITE" id="PS51462"/>
    </source>
</evidence>
<feature type="compositionally biased region" description="Basic residues" evidence="9">
    <location>
        <begin position="186"/>
        <end position="196"/>
    </location>
</feature>
<dbReference type="Gene3D" id="3.90.79.10">
    <property type="entry name" value="Nucleoside Triphosphate Pyrophosphohydrolase"/>
    <property type="match status" value="1"/>
</dbReference>
<dbReference type="SMART" id="SM01125">
    <property type="entry name" value="DCP2"/>
    <property type="match status" value="1"/>
</dbReference>
<evidence type="ECO:0000256" key="2">
    <source>
        <dbReference type="ARBA" id="ARBA00004496"/>
    </source>
</evidence>
<dbReference type="EMBL" id="JALJOT010000013">
    <property type="protein sequence ID" value="KAK9904322.1"/>
    <property type="molecule type" value="Genomic_DNA"/>
</dbReference>
<comment type="subcellular location">
    <subcellularLocation>
        <location evidence="2">Cytoplasm</location>
    </subcellularLocation>
</comment>
<evidence type="ECO:0000256" key="8">
    <source>
        <dbReference type="ARBA" id="ARBA00023211"/>
    </source>
</evidence>
<dbReference type="InterPro" id="IPR000086">
    <property type="entry name" value="NUDIX_hydrolase_dom"/>
</dbReference>
<dbReference type="PANTHER" id="PTHR23114">
    <property type="entry name" value="M7GPPPN-MRNA HYDROLASE"/>
    <property type="match status" value="1"/>
</dbReference>
<dbReference type="InterPro" id="IPR036189">
    <property type="entry name" value="DCP2_BoxA_sf"/>
</dbReference>
<dbReference type="Gene3D" id="1.10.10.1050">
    <property type="entry name" value="Dcp2, box A domain"/>
    <property type="match status" value="1"/>
</dbReference>
<accession>A0ABR2YFP7</accession>
<keyword evidence="4" id="KW-0963">Cytoplasm</keyword>
<keyword evidence="5" id="KW-0479">Metal-binding</keyword>
<sequence>MACRTTPSEELLDDLCTRFILNVPAEDLQSFEKFMFLVEQAHWYYEDFCRDNDPSLKSLGFKNSASWGFPKGKVAKDEPDAACAIREVREETGLDITGMLVEEDCIERHIKQQRSKLYIITGVEETTEFEPQVRGEIGAFGWHFVTSLPASEEAAMQYNTAEGARHHFYQVAPYVSQLRRFVKKKKAQKGKKKKPGAKVAEAEEAASPGAEAVPATSTANIKALPEAGQAWLNFNFDTKAIMRHLAF</sequence>
<dbReference type="SUPFAM" id="SSF140586">
    <property type="entry name" value="Dcp2 domain-like"/>
    <property type="match status" value="1"/>
</dbReference>
<dbReference type="InterPro" id="IPR007722">
    <property type="entry name" value="DCP2_BoxA"/>
</dbReference>
<dbReference type="Pfam" id="PF05026">
    <property type="entry name" value="DCP2"/>
    <property type="match status" value="1"/>
</dbReference>
<dbReference type="PROSITE" id="PS00893">
    <property type="entry name" value="NUDIX_BOX"/>
    <property type="match status" value="1"/>
</dbReference>
<keyword evidence="7" id="KW-0694">RNA-binding</keyword>
<comment type="cofactor">
    <cofactor evidence="1">
        <name>Mn(2+)</name>
        <dbReference type="ChEBI" id="CHEBI:29035"/>
    </cofactor>
</comment>
<dbReference type="PROSITE" id="PS51462">
    <property type="entry name" value="NUDIX"/>
    <property type="match status" value="1"/>
</dbReference>
<evidence type="ECO:0000256" key="4">
    <source>
        <dbReference type="ARBA" id="ARBA00022490"/>
    </source>
</evidence>
<gene>
    <name evidence="11" type="ORF">WJX75_009120</name>
</gene>
<comment type="caution">
    <text evidence="11">The sequence shown here is derived from an EMBL/GenBank/DDBJ whole genome shotgun (WGS) entry which is preliminary data.</text>
</comment>
<keyword evidence="6" id="KW-0378">Hydrolase</keyword>
<evidence type="ECO:0000313" key="11">
    <source>
        <dbReference type="EMBL" id="KAK9904322.1"/>
    </source>
</evidence>
<feature type="region of interest" description="Disordered" evidence="9">
    <location>
        <begin position="186"/>
        <end position="214"/>
    </location>
</feature>
<proteinExistence type="inferred from homology"/>
<dbReference type="InterPro" id="IPR020084">
    <property type="entry name" value="NUDIX_hydrolase_CS"/>
</dbReference>
<dbReference type="SUPFAM" id="SSF55811">
    <property type="entry name" value="Nudix"/>
    <property type="match status" value="1"/>
</dbReference>
<evidence type="ECO:0000313" key="12">
    <source>
        <dbReference type="Proteomes" id="UP001491310"/>
    </source>
</evidence>
<evidence type="ECO:0000256" key="5">
    <source>
        <dbReference type="ARBA" id="ARBA00022723"/>
    </source>
</evidence>
<keyword evidence="8" id="KW-0464">Manganese</keyword>
<dbReference type="InterPro" id="IPR044099">
    <property type="entry name" value="Dcp2_NUDIX"/>
</dbReference>
<feature type="compositionally biased region" description="Low complexity" evidence="9">
    <location>
        <begin position="205"/>
        <end position="214"/>
    </location>
</feature>
<feature type="domain" description="Nudix hydrolase" evidence="10">
    <location>
        <begin position="11"/>
        <end position="166"/>
    </location>
</feature>
<dbReference type="InterPro" id="IPR015797">
    <property type="entry name" value="NUDIX_hydrolase-like_dom_sf"/>
</dbReference>
<evidence type="ECO:0000256" key="9">
    <source>
        <dbReference type="SAM" id="MobiDB-lite"/>
    </source>
</evidence>
<name>A0ABR2YFP7_9CHLO</name>
<evidence type="ECO:0000256" key="7">
    <source>
        <dbReference type="ARBA" id="ARBA00022884"/>
    </source>
</evidence>
<dbReference type="CDD" id="cd03672">
    <property type="entry name" value="NUDIX_Dcp2p_Nudt20"/>
    <property type="match status" value="1"/>
</dbReference>
<keyword evidence="12" id="KW-1185">Reference proteome</keyword>
<comment type="similarity">
    <text evidence="3">Belongs to the Nudix hydrolase family. DCP2 subfamily.</text>
</comment>
<evidence type="ECO:0000256" key="6">
    <source>
        <dbReference type="ARBA" id="ARBA00022801"/>
    </source>
</evidence>